<keyword evidence="3" id="KW-1133">Transmembrane helix</keyword>
<evidence type="ECO:0000256" key="2">
    <source>
        <dbReference type="ARBA" id="ARBA00022692"/>
    </source>
</evidence>
<evidence type="ECO:0000259" key="5">
    <source>
        <dbReference type="Pfam" id="PF01094"/>
    </source>
</evidence>
<evidence type="ECO:0000313" key="7">
    <source>
        <dbReference type="Proteomes" id="UP000281553"/>
    </source>
</evidence>
<dbReference type="InterPro" id="IPR001828">
    <property type="entry name" value="ANF_lig-bd_rcpt"/>
</dbReference>
<dbReference type="Pfam" id="PF01094">
    <property type="entry name" value="ANF_receptor"/>
    <property type="match status" value="1"/>
</dbReference>
<dbReference type="SUPFAM" id="SSF53822">
    <property type="entry name" value="Periplasmic binding protein-like I"/>
    <property type="match status" value="1"/>
</dbReference>
<dbReference type="EMBL" id="UYRU01055294">
    <property type="protein sequence ID" value="VDN12998.1"/>
    <property type="molecule type" value="Genomic_DNA"/>
</dbReference>
<organism evidence="6 7">
    <name type="scientific">Dibothriocephalus latus</name>
    <name type="common">Fish tapeworm</name>
    <name type="synonym">Diphyllobothrium latum</name>
    <dbReference type="NCBI Taxonomy" id="60516"/>
    <lineage>
        <taxon>Eukaryota</taxon>
        <taxon>Metazoa</taxon>
        <taxon>Spiralia</taxon>
        <taxon>Lophotrochozoa</taxon>
        <taxon>Platyhelminthes</taxon>
        <taxon>Cestoda</taxon>
        <taxon>Eucestoda</taxon>
        <taxon>Diphyllobothriidea</taxon>
        <taxon>Diphyllobothriidae</taxon>
        <taxon>Dibothriocephalus</taxon>
    </lineage>
</organism>
<evidence type="ECO:0000313" key="6">
    <source>
        <dbReference type="EMBL" id="VDN12998.1"/>
    </source>
</evidence>
<dbReference type="Proteomes" id="UP000281553">
    <property type="component" value="Unassembled WGS sequence"/>
</dbReference>
<keyword evidence="4" id="KW-0472">Membrane</keyword>
<comment type="subcellular location">
    <subcellularLocation>
        <location evidence="1">Membrane</location>
    </subcellularLocation>
</comment>
<protein>
    <recommendedName>
        <fullName evidence="5">Receptor ligand binding region domain-containing protein</fullName>
    </recommendedName>
</protein>
<gene>
    <name evidence="6" type="ORF">DILT_LOCUS8829</name>
</gene>
<evidence type="ECO:0000256" key="1">
    <source>
        <dbReference type="ARBA" id="ARBA00004370"/>
    </source>
</evidence>
<dbReference type="OrthoDB" id="5984008at2759"/>
<keyword evidence="7" id="KW-1185">Reference proteome</keyword>
<evidence type="ECO:0000256" key="3">
    <source>
        <dbReference type="ARBA" id="ARBA00022989"/>
    </source>
</evidence>
<evidence type="ECO:0000256" key="4">
    <source>
        <dbReference type="ARBA" id="ARBA00023136"/>
    </source>
</evidence>
<name>A0A3P7LSJ9_DIBLA</name>
<accession>A0A3P7LSJ9</accession>
<sequence length="163" mass="18106">MVNSSVLRYGGINMTVLSLINFNSAAMKNYLSELHPRAREPIYLPTNLTYEAALMIDGLHALVEVLKLLNDPLSTEADKLGNENARNSLTTAYKSSLSAPCMPNFVPPFTATSLVTKMRQTSFIGLTGNISFSENGFREGYEFEVWGTKMKQSFDKVSSFITF</sequence>
<feature type="domain" description="Receptor ligand binding region" evidence="5">
    <location>
        <begin position="13"/>
        <end position="149"/>
    </location>
</feature>
<dbReference type="GO" id="GO:0016020">
    <property type="term" value="C:membrane"/>
    <property type="evidence" value="ECO:0007669"/>
    <property type="project" value="UniProtKB-SubCell"/>
</dbReference>
<dbReference type="InterPro" id="IPR028082">
    <property type="entry name" value="Peripla_BP_I"/>
</dbReference>
<dbReference type="AlphaFoldDB" id="A0A3P7LSJ9"/>
<dbReference type="Gene3D" id="3.40.50.2300">
    <property type="match status" value="1"/>
</dbReference>
<keyword evidence="2" id="KW-0812">Transmembrane</keyword>
<proteinExistence type="predicted"/>
<reference evidence="6 7" key="1">
    <citation type="submission" date="2018-11" db="EMBL/GenBank/DDBJ databases">
        <authorList>
            <consortium name="Pathogen Informatics"/>
        </authorList>
    </citation>
    <scope>NUCLEOTIDE SEQUENCE [LARGE SCALE GENOMIC DNA]</scope>
</reference>